<dbReference type="Gene3D" id="6.10.130.10">
    <property type="entry name" value="Ubiquitin-protein ligase E3A, N-terminal zinc-binding domain (AZUL)"/>
    <property type="match status" value="1"/>
</dbReference>
<comment type="caution">
    <text evidence="7">The sequence shown here is derived from an EMBL/GenBank/DDBJ whole genome shotgun (WGS) entry which is preliminary data.</text>
</comment>
<evidence type="ECO:0000259" key="6">
    <source>
        <dbReference type="PROSITE" id="PS50237"/>
    </source>
</evidence>
<dbReference type="Proteomes" id="UP001470230">
    <property type="component" value="Unassembled WGS sequence"/>
</dbReference>
<dbReference type="Gene3D" id="3.90.1750.10">
    <property type="entry name" value="Hect, E3 ligase catalytic domains"/>
    <property type="match status" value="1"/>
</dbReference>
<evidence type="ECO:0000313" key="8">
    <source>
        <dbReference type="Proteomes" id="UP001470230"/>
    </source>
</evidence>
<dbReference type="EC" id="2.3.2.26" evidence="2"/>
<evidence type="ECO:0000256" key="1">
    <source>
        <dbReference type="ARBA" id="ARBA00000885"/>
    </source>
</evidence>
<evidence type="ECO:0000256" key="2">
    <source>
        <dbReference type="ARBA" id="ARBA00012485"/>
    </source>
</evidence>
<evidence type="ECO:0000313" key="7">
    <source>
        <dbReference type="EMBL" id="KAK8871131.1"/>
    </source>
</evidence>
<dbReference type="Pfam" id="PF00632">
    <property type="entry name" value="HECT"/>
    <property type="match status" value="1"/>
</dbReference>
<evidence type="ECO:0000256" key="3">
    <source>
        <dbReference type="ARBA" id="ARBA00022679"/>
    </source>
</evidence>
<dbReference type="PROSITE" id="PS50237">
    <property type="entry name" value="HECT"/>
    <property type="match status" value="1"/>
</dbReference>
<dbReference type="InterPro" id="IPR032353">
    <property type="entry name" value="AZUL"/>
</dbReference>
<comment type="catalytic activity">
    <reaction evidence="1">
        <text>S-ubiquitinyl-[E2 ubiquitin-conjugating enzyme]-L-cysteine + [acceptor protein]-L-lysine = [E2 ubiquitin-conjugating enzyme]-L-cysteine + N(6)-ubiquitinyl-[acceptor protein]-L-lysine.</text>
        <dbReference type="EC" id="2.3.2.26"/>
    </reaction>
</comment>
<dbReference type="EMBL" id="JAPFFF010000014">
    <property type="protein sequence ID" value="KAK8871131.1"/>
    <property type="molecule type" value="Genomic_DNA"/>
</dbReference>
<reference evidence="7 8" key="1">
    <citation type="submission" date="2024-04" db="EMBL/GenBank/DDBJ databases">
        <title>Tritrichomonas musculus Genome.</title>
        <authorList>
            <person name="Alves-Ferreira E."/>
            <person name="Grigg M."/>
            <person name="Lorenzi H."/>
            <person name="Galac M."/>
        </authorList>
    </citation>
    <scope>NUCLEOTIDE SEQUENCE [LARGE SCALE GENOMIC DNA]</scope>
    <source>
        <strain evidence="7 8">EAF2021</strain>
    </source>
</reference>
<gene>
    <name evidence="7" type="ORF">M9Y10_009044</name>
</gene>
<dbReference type="InterPro" id="IPR042556">
    <property type="entry name" value="AZUL_sf"/>
</dbReference>
<dbReference type="GO" id="GO:0016874">
    <property type="term" value="F:ligase activity"/>
    <property type="evidence" value="ECO:0007669"/>
    <property type="project" value="UniProtKB-KW"/>
</dbReference>
<sequence>MIYDTKDLIKLYFKQLTVGCECGSCDNDTCKTCRSFKYKFDNPNETAVEAIHLTLRHPANPRLCDNMPKNIDFDESTKEKISNFNNYIGKMIRKEITPDLREKAKRAIQDLLQDPEGFPYALMTIYDEQKEKPEKNKSIAYYHLNPHKNDLLLNETVVCDIPVALKYYSKQCQLNDLNISFTNLVNDIIINDPPNTAHHVRSIILLFCMTIFFETDKDFDSNFLLILKHALTLPDWAAGYLSSVLSLYPSLLSNLLDLCRNVIEHYLSKKDRKIDLYDYDNPSNIIISATVIFINIIYDASQASKDPMPTQKFAISQFETILKPKYELRRLALAEENRFIADREFVRNFTYNSDDISPFIIDTFLQYPCVVPFNFKMTVLLCYLNNKMNKYNQSKEKFVIRVRRDRLTTDTINRIQRARYEELFAPISIVFDGEAGIDMGGLTREFFHIAVSEFFSPKYHLFQIVNNRFYWFCDSLCFDDELQFFSVLGTLVGLAVYNRIILPIRFPLLMYKKILGKQLTINDMAELDQNIAQSLNQLIEYRNSDTTGTIIEDMCLTFSVTIDQFDEKVVIPFYSDGESTIVTNDTLDKYIQDYIDYKLNTSVSKQFSEFANGFRKLCRDEVFSSFTPDELDILVSGEPNFNWEELKKGCRYDGYSAESKTIKMFWDIFFNDFNDDDRCKLLLFITGNSRAPVGGFKMLHLKITKAGETNSNPKSHTCFNTLELPNYTSKAKMVDGLKVAIQNCVGFGMA</sequence>
<dbReference type="InterPro" id="IPR035983">
    <property type="entry name" value="Hect_E3_ubiquitin_ligase"/>
</dbReference>
<protein>
    <recommendedName>
        <fullName evidence="2">HECT-type E3 ubiquitin transferase</fullName>
        <ecNumber evidence="2">2.3.2.26</ecNumber>
    </recommendedName>
</protein>
<name>A0ABR2J031_9EUKA</name>
<keyword evidence="7" id="KW-0436">Ligase</keyword>
<evidence type="ECO:0000256" key="4">
    <source>
        <dbReference type="ARBA" id="ARBA00022786"/>
    </source>
</evidence>
<dbReference type="InterPro" id="IPR044611">
    <property type="entry name" value="E3A/B/C-like"/>
</dbReference>
<feature type="domain" description="HECT" evidence="6">
    <location>
        <begin position="419"/>
        <end position="750"/>
    </location>
</feature>
<dbReference type="SUPFAM" id="SSF56204">
    <property type="entry name" value="Hect, E3 ligase catalytic domain"/>
    <property type="match status" value="1"/>
</dbReference>
<keyword evidence="3" id="KW-0808">Transferase</keyword>
<dbReference type="Pfam" id="PF16558">
    <property type="entry name" value="AZUL"/>
    <property type="match status" value="1"/>
</dbReference>
<organism evidence="7 8">
    <name type="scientific">Tritrichomonas musculus</name>
    <dbReference type="NCBI Taxonomy" id="1915356"/>
    <lineage>
        <taxon>Eukaryota</taxon>
        <taxon>Metamonada</taxon>
        <taxon>Parabasalia</taxon>
        <taxon>Tritrichomonadida</taxon>
        <taxon>Tritrichomonadidae</taxon>
        <taxon>Tritrichomonas</taxon>
    </lineage>
</organism>
<dbReference type="PANTHER" id="PTHR45700:SF8">
    <property type="entry name" value="HECT-TYPE E3 UBIQUITIN TRANSFERASE"/>
    <property type="match status" value="1"/>
</dbReference>
<dbReference type="Gene3D" id="3.30.2160.10">
    <property type="entry name" value="Hect, E3 ligase catalytic domain"/>
    <property type="match status" value="1"/>
</dbReference>
<dbReference type="Gene3D" id="3.30.2410.10">
    <property type="entry name" value="Hect, E3 ligase catalytic domain"/>
    <property type="match status" value="1"/>
</dbReference>
<dbReference type="PANTHER" id="PTHR45700">
    <property type="entry name" value="UBIQUITIN-PROTEIN LIGASE E3C"/>
    <property type="match status" value="1"/>
</dbReference>
<feature type="active site" description="Glycyl thioester intermediate" evidence="5">
    <location>
        <position position="718"/>
    </location>
</feature>
<dbReference type="CDD" id="cd00078">
    <property type="entry name" value="HECTc"/>
    <property type="match status" value="1"/>
</dbReference>
<dbReference type="InterPro" id="IPR000569">
    <property type="entry name" value="HECT_dom"/>
</dbReference>
<evidence type="ECO:0000256" key="5">
    <source>
        <dbReference type="PROSITE-ProRule" id="PRU00104"/>
    </source>
</evidence>
<keyword evidence="4 5" id="KW-0833">Ubl conjugation pathway</keyword>
<dbReference type="SMART" id="SM00119">
    <property type="entry name" value="HECTc"/>
    <property type="match status" value="1"/>
</dbReference>
<accession>A0ABR2J031</accession>
<keyword evidence="8" id="KW-1185">Reference proteome</keyword>
<proteinExistence type="predicted"/>